<dbReference type="EMBL" id="CAKOFQ010008259">
    <property type="protein sequence ID" value="CAH2013031.1"/>
    <property type="molecule type" value="Genomic_DNA"/>
</dbReference>
<keyword evidence="2" id="KW-1185">Reference proteome</keyword>
<protein>
    <submittedName>
        <fullName evidence="1">Uncharacterized protein</fullName>
    </submittedName>
</protein>
<gene>
    <name evidence="1" type="ORF">ACAOBT_LOCUS33169</name>
</gene>
<proteinExistence type="predicted"/>
<evidence type="ECO:0000313" key="1">
    <source>
        <dbReference type="EMBL" id="CAH2013031.1"/>
    </source>
</evidence>
<dbReference type="AlphaFoldDB" id="A0A9P0Q6W8"/>
<reference evidence="1" key="1">
    <citation type="submission" date="2022-03" db="EMBL/GenBank/DDBJ databases">
        <authorList>
            <person name="Sayadi A."/>
        </authorList>
    </citation>
    <scope>NUCLEOTIDE SEQUENCE</scope>
</reference>
<evidence type="ECO:0000313" key="2">
    <source>
        <dbReference type="Proteomes" id="UP001152888"/>
    </source>
</evidence>
<sequence length="137" mass="16153">MLSAIYHDANVTEEAWKNKPYKEEEVDLTINCNINAEKKTTWKQTIIGKDDNQSCFSKNRWKMQSILSAFSPFSGFSFSKIKITKQKTQQKENPLKYILEIIEQVNKKINEINNSQESEEFNTFTLMLDPKRIILRR</sequence>
<organism evidence="1 2">
    <name type="scientific">Acanthoscelides obtectus</name>
    <name type="common">Bean weevil</name>
    <name type="synonym">Bruchus obtectus</name>
    <dbReference type="NCBI Taxonomy" id="200917"/>
    <lineage>
        <taxon>Eukaryota</taxon>
        <taxon>Metazoa</taxon>
        <taxon>Ecdysozoa</taxon>
        <taxon>Arthropoda</taxon>
        <taxon>Hexapoda</taxon>
        <taxon>Insecta</taxon>
        <taxon>Pterygota</taxon>
        <taxon>Neoptera</taxon>
        <taxon>Endopterygota</taxon>
        <taxon>Coleoptera</taxon>
        <taxon>Polyphaga</taxon>
        <taxon>Cucujiformia</taxon>
        <taxon>Chrysomeloidea</taxon>
        <taxon>Chrysomelidae</taxon>
        <taxon>Bruchinae</taxon>
        <taxon>Bruchini</taxon>
        <taxon>Acanthoscelides</taxon>
    </lineage>
</organism>
<name>A0A9P0Q6W8_ACAOB</name>
<dbReference type="Proteomes" id="UP001152888">
    <property type="component" value="Unassembled WGS sequence"/>
</dbReference>
<accession>A0A9P0Q6W8</accession>
<comment type="caution">
    <text evidence="1">The sequence shown here is derived from an EMBL/GenBank/DDBJ whole genome shotgun (WGS) entry which is preliminary data.</text>
</comment>